<accession>A0A0J6T1W0</accession>
<proteinExistence type="predicted"/>
<dbReference type="EMBL" id="LABY01000032">
    <property type="protein sequence ID" value="KMO41435.1"/>
    <property type="molecule type" value="Genomic_DNA"/>
</dbReference>
<organism evidence="1 2">
    <name type="scientific">Methylobacterium variabile</name>
    <dbReference type="NCBI Taxonomy" id="298794"/>
    <lineage>
        <taxon>Bacteria</taxon>
        <taxon>Pseudomonadati</taxon>
        <taxon>Pseudomonadota</taxon>
        <taxon>Alphaproteobacteria</taxon>
        <taxon>Hyphomicrobiales</taxon>
        <taxon>Methylobacteriaceae</taxon>
        <taxon>Methylobacterium</taxon>
    </lineage>
</organism>
<protein>
    <submittedName>
        <fullName evidence="1">Oxidoreductase</fullName>
    </submittedName>
</protein>
<evidence type="ECO:0000313" key="1">
    <source>
        <dbReference type="EMBL" id="KMO41435.1"/>
    </source>
</evidence>
<sequence>MSLPYRTALVVGAGAGISAALARLLAAEGLRVGLAARDAGKLAALAAETGAETFSADAADADAVAALFAEADARLGEADVVIYNASARAPGPLASLDPEAVRQAVAVTAYGAFLVAREAARRMEPRGHGAILFTGATAGVKGFPLSAAFAMGKFALRGLAQSAARELGPKGIHVAHFVVDGAVRSARRPDPADRPDSTLTPEGVARAYLDVLRQPRDAWSFEVELRPWVERF</sequence>
<name>A0A0J6T1W0_9HYPH</name>
<reference evidence="1 2" key="1">
    <citation type="submission" date="2015-03" db="EMBL/GenBank/DDBJ databases">
        <title>Genome sequencing of Methylobacterium variabile DSM 16961.</title>
        <authorList>
            <person name="Chaudhry V."/>
            <person name="Patil P.B."/>
        </authorList>
    </citation>
    <scope>NUCLEOTIDE SEQUENCE [LARGE SCALE GENOMIC DNA]</scope>
    <source>
        <strain evidence="1 2">DSM 16961</strain>
    </source>
</reference>
<dbReference type="SUPFAM" id="SSF51735">
    <property type="entry name" value="NAD(P)-binding Rossmann-fold domains"/>
    <property type="match status" value="1"/>
</dbReference>
<dbReference type="Gene3D" id="3.40.50.720">
    <property type="entry name" value="NAD(P)-binding Rossmann-like Domain"/>
    <property type="match status" value="1"/>
</dbReference>
<dbReference type="InterPro" id="IPR002347">
    <property type="entry name" value="SDR_fam"/>
</dbReference>
<dbReference type="OrthoDB" id="5513072at2"/>
<dbReference type="Pfam" id="PF00106">
    <property type="entry name" value="adh_short"/>
    <property type="match status" value="1"/>
</dbReference>
<dbReference type="PANTHER" id="PTHR43431:SF7">
    <property type="entry name" value="OXIDOREDUCTASE, SHORT CHAIN DEHYDROGENASE_REDUCTASE FAMILY (AFU_ORTHOLOGUE AFUA_5G14000)"/>
    <property type="match status" value="1"/>
</dbReference>
<dbReference type="PRINTS" id="PR00081">
    <property type="entry name" value="GDHRDH"/>
</dbReference>
<dbReference type="InterPro" id="IPR036291">
    <property type="entry name" value="NAD(P)-bd_dom_sf"/>
</dbReference>
<evidence type="ECO:0000313" key="2">
    <source>
        <dbReference type="Proteomes" id="UP000035955"/>
    </source>
</evidence>
<comment type="caution">
    <text evidence="1">The sequence shown here is derived from an EMBL/GenBank/DDBJ whole genome shotgun (WGS) entry which is preliminary data.</text>
</comment>
<dbReference type="AlphaFoldDB" id="A0A0J6T1W0"/>
<gene>
    <name evidence="1" type="ORF">VQ02_05540</name>
</gene>
<keyword evidence="2" id="KW-1185">Reference proteome</keyword>
<dbReference type="PATRIC" id="fig|298794.3.peg.4893"/>
<dbReference type="PANTHER" id="PTHR43431">
    <property type="entry name" value="OXIDOREDUCTASE, SHORT CHAIN DEHYDROGENASE/REDUCTASE FAMILY (AFU_ORTHOLOGUE AFUA_5G14000)"/>
    <property type="match status" value="1"/>
</dbReference>
<dbReference type="Proteomes" id="UP000035955">
    <property type="component" value="Unassembled WGS sequence"/>
</dbReference>
<dbReference type="RefSeq" id="WP_048443165.1">
    <property type="nucleotide sequence ID" value="NZ_LABY01000032.1"/>
</dbReference>